<feature type="compositionally biased region" description="Low complexity" evidence="1">
    <location>
        <begin position="543"/>
        <end position="561"/>
    </location>
</feature>
<keyword evidence="3" id="KW-1185">Reference proteome</keyword>
<dbReference type="EMBL" id="MU003693">
    <property type="protein sequence ID" value="KAF2816709.1"/>
    <property type="molecule type" value="Genomic_DNA"/>
</dbReference>
<feature type="region of interest" description="Disordered" evidence="1">
    <location>
        <begin position="242"/>
        <end position="316"/>
    </location>
</feature>
<accession>A0A6A6Z7L4</accession>
<feature type="compositionally biased region" description="Polar residues" evidence="1">
    <location>
        <begin position="445"/>
        <end position="454"/>
    </location>
</feature>
<feature type="compositionally biased region" description="Polar residues" evidence="1">
    <location>
        <begin position="507"/>
        <end position="517"/>
    </location>
</feature>
<evidence type="ECO:0000256" key="1">
    <source>
        <dbReference type="SAM" id="MobiDB-lite"/>
    </source>
</evidence>
<feature type="compositionally biased region" description="Polar residues" evidence="1">
    <location>
        <begin position="269"/>
        <end position="282"/>
    </location>
</feature>
<reference evidence="4" key="2">
    <citation type="submission" date="2020-04" db="EMBL/GenBank/DDBJ databases">
        <authorList>
            <consortium name="NCBI Genome Project"/>
        </authorList>
    </citation>
    <scope>NUCLEOTIDE SEQUENCE</scope>
    <source>
        <strain evidence="4">CBS 304.34</strain>
    </source>
</reference>
<dbReference type="GeneID" id="54465846"/>
<feature type="compositionally biased region" description="Polar residues" evidence="1">
    <location>
        <begin position="67"/>
        <end position="77"/>
    </location>
</feature>
<gene>
    <name evidence="2 4" type="ORF">BDZ99DRAFT_515287</name>
</gene>
<feature type="region of interest" description="Disordered" evidence="1">
    <location>
        <begin position="428"/>
        <end position="570"/>
    </location>
</feature>
<proteinExistence type="predicted"/>
<reference evidence="2 4" key="1">
    <citation type="journal article" date="2020" name="Stud. Mycol.">
        <title>101 Dothideomycetes genomes: a test case for predicting lifestyles and emergence of pathogens.</title>
        <authorList>
            <person name="Haridas S."/>
            <person name="Albert R."/>
            <person name="Binder M."/>
            <person name="Bloem J."/>
            <person name="Labutti K."/>
            <person name="Salamov A."/>
            <person name="Andreopoulos B."/>
            <person name="Baker S."/>
            <person name="Barry K."/>
            <person name="Bills G."/>
            <person name="Bluhm B."/>
            <person name="Cannon C."/>
            <person name="Castanera R."/>
            <person name="Culley D."/>
            <person name="Daum C."/>
            <person name="Ezra D."/>
            <person name="Gonzalez J."/>
            <person name="Henrissat B."/>
            <person name="Kuo A."/>
            <person name="Liang C."/>
            <person name="Lipzen A."/>
            <person name="Lutzoni F."/>
            <person name="Magnuson J."/>
            <person name="Mondo S."/>
            <person name="Nolan M."/>
            <person name="Ohm R."/>
            <person name="Pangilinan J."/>
            <person name="Park H.-J."/>
            <person name="Ramirez L."/>
            <person name="Alfaro M."/>
            <person name="Sun H."/>
            <person name="Tritt A."/>
            <person name="Yoshinaga Y."/>
            <person name="Zwiers L.-H."/>
            <person name="Turgeon B."/>
            <person name="Goodwin S."/>
            <person name="Spatafora J."/>
            <person name="Crous P."/>
            <person name="Grigoriev I."/>
        </authorList>
    </citation>
    <scope>NUCLEOTIDE SEQUENCE</scope>
    <source>
        <strain evidence="2 4">CBS 304.34</strain>
    </source>
</reference>
<organism evidence="2">
    <name type="scientific">Mytilinidion resinicola</name>
    <dbReference type="NCBI Taxonomy" id="574789"/>
    <lineage>
        <taxon>Eukaryota</taxon>
        <taxon>Fungi</taxon>
        <taxon>Dikarya</taxon>
        <taxon>Ascomycota</taxon>
        <taxon>Pezizomycotina</taxon>
        <taxon>Dothideomycetes</taxon>
        <taxon>Pleosporomycetidae</taxon>
        <taxon>Mytilinidiales</taxon>
        <taxon>Mytilinidiaceae</taxon>
        <taxon>Mytilinidion</taxon>
    </lineage>
</organism>
<evidence type="ECO:0000313" key="3">
    <source>
        <dbReference type="Proteomes" id="UP000504636"/>
    </source>
</evidence>
<dbReference type="RefSeq" id="XP_033583673.1">
    <property type="nucleotide sequence ID" value="XM_033724953.1"/>
</dbReference>
<sequence length="570" mass="62862">MDHPDIPYDMWGFGHSTGWLQPQPEINASGRNLGATNILGRDYVLQALLERKGYIQPSPSYVRPSIPYNNLSRQPCENSRGHDSGNFDSDDSFGNARHDSFGFNFLHVQGNPIRTGEYEEDLGVAMVGSNSFQGQEQGNIQDTLRVDDRVKDNEWDSESESEYTGPPCDSTGTKDGKNPLFKGLVANKHGLFFSSAEQCTQLFKNKPLWRPKDELLPDTEDDRAPYVICLRDAIMHLDKQLDQADDSAPDQAGEDASLTRPGESFPGDVSNSSFTQTVQVPSAQFPPTEVIKGKVGKQKGGRSMGSAKGGPVGGTDRWEENATYYEAFAIEGAAQMLLAKVIDLHKNGWTRANLEPKQLGMKNLYEPKLRFKARIDAIEEVLMHNKSMCKNLLDGNDLMIDKLVGGPHKYSSRSNGLKTLNAGRQAHLERGREAKAQSIAAEEAPQQQEGTTGRNKPKRKAIAMSAEEEERPGGRVNQSARDNRPTKKPRLAKTTEKRSVDVGRSLLSASPSRVKSPTTTAFRRSTTAAVQKKKDHTFPSNHSPTMTTPATSTTVSRSVRSSKGREEAEK</sequence>
<evidence type="ECO:0000313" key="4">
    <source>
        <dbReference type="RefSeq" id="XP_033583673.1"/>
    </source>
</evidence>
<evidence type="ECO:0000313" key="2">
    <source>
        <dbReference type="EMBL" id="KAF2816709.1"/>
    </source>
</evidence>
<feature type="compositionally biased region" description="Low complexity" evidence="1">
    <location>
        <begin position="518"/>
        <end position="529"/>
    </location>
</feature>
<dbReference type="AlphaFoldDB" id="A0A6A6Z7L4"/>
<dbReference type="Proteomes" id="UP000504636">
    <property type="component" value="Unplaced"/>
</dbReference>
<feature type="region of interest" description="Disordered" evidence="1">
    <location>
        <begin position="65"/>
        <end position="93"/>
    </location>
</feature>
<name>A0A6A6Z7L4_9PEZI</name>
<reference evidence="4" key="3">
    <citation type="submission" date="2025-04" db="UniProtKB">
        <authorList>
            <consortium name="RefSeq"/>
        </authorList>
    </citation>
    <scope>IDENTIFICATION</scope>
    <source>
        <strain evidence="4">CBS 304.34</strain>
    </source>
</reference>
<dbReference type="OrthoDB" id="3795193at2759"/>
<protein>
    <submittedName>
        <fullName evidence="2 4">Uncharacterized protein</fullName>
    </submittedName>
</protein>
<feature type="region of interest" description="Disordered" evidence="1">
    <location>
        <begin position="153"/>
        <end position="174"/>
    </location>
</feature>